<dbReference type="InterPro" id="IPR052162">
    <property type="entry name" value="Sensor_kinase/Photoreceptor"/>
</dbReference>
<evidence type="ECO:0000313" key="9">
    <source>
        <dbReference type="EMBL" id="SEO57086.1"/>
    </source>
</evidence>
<dbReference type="InterPro" id="IPR001610">
    <property type="entry name" value="PAC"/>
</dbReference>
<keyword evidence="4" id="KW-0808">Transferase</keyword>
<dbReference type="GO" id="GO:0004673">
    <property type="term" value="F:protein histidine kinase activity"/>
    <property type="evidence" value="ECO:0007669"/>
    <property type="project" value="UniProtKB-EC"/>
</dbReference>
<sequence>MEWPGRAEALLEHARDKIVVLDEEGTFRYLNQATADILGFDPEELLGENAFEYIHPDDRERVRSRFERVVAGREDRGTIEYRHRSSDGSYLWIESRIAELTDPETGYIVSSRDITERVRAERERDETADRLEELAAKADDVLWMFSADWSDVLFLNAAYERVYGQPAEGVRADPQRFLDAIHPEDRPTVRDAMARLSAGESVDMEYRVNPRQDYSRWVWVQAEPIFEAGEVVRIVGFTRDVTDRQRRERQLRVIDTILRHNLRNDLNTVIGHAEYVSEHPEDDPPAHAEVIHRTAQELLHKAEKQRRTIELLTEPVTPCRIDVTTAIEDAVAAVENHYPDAEIETDLPQSLAVCAIGEIGTAIRELLGNAAKHADEAPAWIRVTAVQVDGRAVVEIEDTCPQIPDYEYRVLTGEQAIDGVTHTSGLGLWLVYWVIDLSNGTISFETDDDGNTVTVSLPLATSEQ</sequence>
<dbReference type="PROSITE" id="PS50109">
    <property type="entry name" value="HIS_KIN"/>
    <property type="match status" value="1"/>
</dbReference>
<reference evidence="10" key="1">
    <citation type="submission" date="2016-10" db="EMBL/GenBank/DDBJ databases">
        <authorList>
            <person name="Varghese N."/>
            <person name="Submissions S."/>
        </authorList>
    </citation>
    <scope>NUCLEOTIDE SEQUENCE [LARGE SCALE GENOMIC DNA]</scope>
    <source>
        <strain evidence="10">IBRC-M 10043</strain>
    </source>
</reference>
<dbReference type="PANTHER" id="PTHR43304">
    <property type="entry name" value="PHYTOCHROME-LIKE PROTEIN CPH1"/>
    <property type="match status" value="1"/>
</dbReference>
<dbReference type="InterPro" id="IPR013655">
    <property type="entry name" value="PAS_fold_3"/>
</dbReference>
<feature type="domain" description="PAC" evidence="8">
    <location>
        <begin position="202"/>
        <end position="253"/>
    </location>
</feature>
<feature type="domain" description="PAC" evidence="8">
    <location>
        <begin position="77"/>
        <end position="126"/>
    </location>
</feature>
<gene>
    <name evidence="9" type="ORF">SAMN05216388_101493</name>
</gene>
<dbReference type="Pfam" id="PF02518">
    <property type="entry name" value="HATPase_c"/>
    <property type="match status" value="1"/>
</dbReference>
<dbReference type="SMART" id="SM00387">
    <property type="entry name" value="HATPase_c"/>
    <property type="match status" value="1"/>
</dbReference>
<comment type="catalytic activity">
    <reaction evidence="1">
        <text>ATP + protein L-histidine = ADP + protein N-phospho-L-histidine.</text>
        <dbReference type="EC" id="2.7.13.3"/>
    </reaction>
</comment>
<dbReference type="NCBIfam" id="TIGR00229">
    <property type="entry name" value="sensory_box"/>
    <property type="match status" value="2"/>
</dbReference>
<dbReference type="InterPro" id="IPR000700">
    <property type="entry name" value="PAS-assoc_C"/>
</dbReference>
<dbReference type="PROSITE" id="PS50112">
    <property type="entry name" value="PAS"/>
    <property type="match status" value="2"/>
</dbReference>
<evidence type="ECO:0000256" key="5">
    <source>
        <dbReference type="ARBA" id="ARBA00022777"/>
    </source>
</evidence>
<dbReference type="Pfam" id="PF00989">
    <property type="entry name" value="PAS"/>
    <property type="match status" value="1"/>
</dbReference>
<keyword evidence="10" id="KW-1185">Reference proteome</keyword>
<dbReference type="EC" id="2.7.13.3" evidence="2"/>
<evidence type="ECO:0000256" key="2">
    <source>
        <dbReference type="ARBA" id="ARBA00012438"/>
    </source>
</evidence>
<dbReference type="PROSITE" id="PS50113">
    <property type="entry name" value="PAC"/>
    <property type="match status" value="2"/>
</dbReference>
<dbReference type="GO" id="GO:0006355">
    <property type="term" value="P:regulation of DNA-templated transcription"/>
    <property type="evidence" value="ECO:0007669"/>
    <property type="project" value="InterPro"/>
</dbReference>
<keyword evidence="3" id="KW-0597">Phosphoprotein</keyword>
<dbReference type="InterPro" id="IPR000014">
    <property type="entry name" value="PAS"/>
</dbReference>
<feature type="domain" description="Histidine kinase" evidence="6">
    <location>
        <begin position="257"/>
        <end position="461"/>
    </location>
</feature>
<evidence type="ECO:0000313" key="10">
    <source>
        <dbReference type="Proteomes" id="UP000198775"/>
    </source>
</evidence>
<dbReference type="InterPro" id="IPR013767">
    <property type="entry name" value="PAS_fold"/>
</dbReference>
<accession>A0A1H8QSP6</accession>
<feature type="domain" description="PAS" evidence="7">
    <location>
        <begin position="127"/>
        <end position="200"/>
    </location>
</feature>
<dbReference type="PANTHER" id="PTHR43304:SF1">
    <property type="entry name" value="PAC DOMAIN-CONTAINING PROTEIN"/>
    <property type="match status" value="1"/>
</dbReference>
<protein>
    <recommendedName>
        <fullName evidence="2">histidine kinase</fullName>
        <ecNumber evidence="2">2.7.13.3</ecNumber>
    </recommendedName>
</protein>
<dbReference type="InterPro" id="IPR036890">
    <property type="entry name" value="HATPase_C_sf"/>
</dbReference>
<dbReference type="SUPFAM" id="SSF55874">
    <property type="entry name" value="ATPase domain of HSP90 chaperone/DNA topoisomerase II/histidine kinase"/>
    <property type="match status" value="1"/>
</dbReference>
<dbReference type="EMBL" id="FOCX01000014">
    <property type="protein sequence ID" value="SEO57086.1"/>
    <property type="molecule type" value="Genomic_DNA"/>
</dbReference>
<dbReference type="Gene3D" id="3.30.565.10">
    <property type="entry name" value="Histidine kinase-like ATPase, C-terminal domain"/>
    <property type="match status" value="1"/>
</dbReference>
<evidence type="ECO:0000259" key="8">
    <source>
        <dbReference type="PROSITE" id="PS50113"/>
    </source>
</evidence>
<dbReference type="AlphaFoldDB" id="A0A1H8QSP6"/>
<dbReference type="InterPro" id="IPR003594">
    <property type="entry name" value="HATPase_dom"/>
</dbReference>
<dbReference type="CDD" id="cd16936">
    <property type="entry name" value="HATPase_RsbW-like"/>
    <property type="match status" value="1"/>
</dbReference>
<evidence type="ECO:0000256" key="4">
    <source>
        <dbReference type="ARBA" id="ARBA00022679"/>
    </source>
</evidence>
<evidence type="ECO:0000259" key="7">
    <source>
        <dbReference type="PROSITE" id="PS50112"/>
    </source>
</evidence>
<evidence type="ECO:0000256" key="3">
    <source>
        <dbReference type="ARBA" id="ARBA00022553"/>
    </source>
</evidence>
<organism evidence="9 10">
    <name type="scientific">Halorientalis persicus</name>
    <dbReference type="NCBI Taxonomy" id="1367881"/>
    <lineage>
        <taxon>Archaea</taxon>
        <taxon>Methanobacteriati</taxon>
        <taxon>Methanobacteriota</taxon>
        <taxon>Stenosarchaea group</taxon>
        <taxon>Halobacteria</taxon>
        <taxon>Halobacteriales</taxon>
        <taxon>Haloarculaceae</taxon>
        <taxon>Halorientalis</taxon>
    </lineage>
</organism>
<dbReference type="Gene3D" id="3.30.450.20">
    <property type="entry name" value="PAS domain"/>
    <property type="match status" value="2"/>
</dbReference>
<evidence type="ECO:0000256" key="1">
    <source>
        <dbReference type="ARBA" id="ARBA00000085"/>
    </source>
</evidence>
<dbReference type="CDD" id="cd00130">
    <property type="entry name" value="PAS"/>
    <property type="match status" value="2"/>
</dbReference>
<dbReference type="Pfam" id="PF08447">
    <property type="entry name" value="PAS_3"/>
    <property type="match status" value="1"/>
</dbReference>
<dbReference type="SUPFAM" id="SSF55785">
    <property type="entry name" value="PYP-like sensor domain (PAS domain)"/>
    <property type="match status" value="2"/>
</dbReference>
<dbReference type="SMART" id="SM00091">
    <property type="entry name" value="PAS"/>
    <property type="match status" value="2"/>
</dbReference>
<dbReference type="InterPro" id="IPR035965">
    <property type="entry name" value="PAS-like_dom_sf"/>
</dbReference>
<dbReference type="OrthoDB" id="230688at2157"/>
<dbReference type="SMART" id="SM00086">
    <property type="entry name" value="PAC"/>
    <property type="match status" value="2"/>
</dbReference>
<name>A0A1H8QSP6_9EURY</name>
<feature type="domain" description="PAS" evidence="7">
    <location>
        <begin position="10"/>
        <end position="73"/>
    </location>
</feature>
<proteinExistence type="predicted"/>
<keyword evidence="5" id="KW-0418">Kinase</keyword>
<dbReference type="InterPro" id="IPR005467">
    <property type="entry name" value="His_kinase_dom"/>
</dbReference>
<dbReference type="RefSeq" id="WP_092661592.1">
    <property type="nucleotide sequence ID" value="NZ_FOCX01000014.1"/>
</dbReference>
<dbReference type="Proteomes" id="UP000198775">
    <property type="component" value="Unassembled WGS sequence"/>
</dbReference>
<evidence type="ECO:0000259" key="6">
    <source>
        <dbReference type="PROSITE" id="PS50109"/>
    </source>
</evidence>